<evidence type="ECO:0000256" key="3">
    <source>
        <dbReference type="ARBA" id="ARBA00022692"/>
    </source>
</evidence>
<dbReference type="AlphaFoldDB" id="A0A1M5WA28"/>
<feature type="transmembrane region" description="Helical" evidence="6">
    <location>
        <begin position="78"/>
        <end position="98"/>
    </location>
</feature>
<evidence type="ECO:0000256" key="4">
    <source>
        <dbReference type="ARBA" id="ARBA00022989"/>
    </source>
</evidence>
<protein>
    <submittedName>
        <fullName evidence="7">Inorganic phosphate transporter, PiT family</fullName>
    </submittedName>
</protein>
<sequence length="332" mass="34682">MLSLMLIAVIVIALTFDLINGFHDTANAIATSVSTRVLTPRIAVMMAAAANFIGAVFLSTGVAETISKGLVNGALEQYVIVAALLAAIIWDLITWYLGIPSSSSHALIGGLVGAAVVYAASFEKVVWSGVLDKVVIPLVTSPLVGFVFGFLIMKALFKICARSTRMAVHKVFSVLQIISAFFMALSHGSNDAQKSMGIITLALVSAGLLDQSAGIPLWVIVACATAMAIGTSVGGWKIIKTIGVNMIKLEPINGFAAETGAAIVIQVMTALKAPVSTTHVISAAIMGVGASKRLSAVRWSLVKNIVTSWFVTIPATMLLGAGITFLMQLFMG</sequence>
<evidence type="ECO:0000256" key="2">
    <source>
        <dbReference type="ARBA" id="ARBA00022448"/>
    </source>
</evidence>
<dbReference type="PANTHER" id="PTHR11101:SF80">
    <property type="entry name" value="PHOSPHATE TRANSPORTER"/>
    <property type="match status" value="1"/>
</dbReference>
<dbReference type="GO" id="GO:0005315">
    <property type="term" value="F:phosphate transmembrane transporter activity"/>
    <property type="evidence" value="ECO:0007669"/>
    <property type="project" value="InterPro"/>
</dbReference>
<dbReference type="EMBL" id="FQXV01000003">
    <property type="protein sequence ID" value="SHH84336.1"/>
    <property type="molecule type" value="Genomic_DNA"/>
</dbReference>
<evidence type="ECO:0000313" key="8">
    <source>
        <dbReference type="Proteomes" id="UP000183995"/>
    </source>
</evidence>
<feature type="transmembrane region" description="Helical" evidence="6">
    <location>
        <begin position="134"/>
        <end position="155"/>
    </location>
</feature>
<keyword evidence="5 6" id="KW-0472">Membrane</keyword>
<feature type="transmembrane region" description="Helical" evidence="6">
    <location>
        <begin position="44"/>
        <end position="66"/>
    </location>
</feature>
<keyword evidence="8" id="KW-1185">Reference proteome</keyword>
<dbReference type="RefSeq" id="WP_073076704.1">
    <property type="nucleotide sequence ID" value="NZ_FQXV01000003.1"/>
</dbReference>
<dbReference type="InterPro" id="IPR001204">
    <property type="entry name" value="Phos_transporter"/>
</dbReference>
<feature type="transmembrane region" description="Helical" evidence="6">
    <location>
        <begin position="215"/>
        <end position="239"/>
    </location>
</feature>
<proteinExistence type="predicted"/>
<dbReference type="GO" id="GO:0035435">
    <property type="term" value="P:phosphate ion transmembrane transport"/>
    <property type="evidence" value="ECO:0007669"/>
    <property type="project" value="TreeGrafter"/>
</dbReference>
<keyword evidence="4 6" id="KW-1133">Transmembrane helix</keyword>
<dbReference type="GO" id="GO:0016020">
    <property type="term" value="C:membrane"/>
    <property type="evidence" value="ECO:0007669"/>
    <property type="project" value="UniProtKB-SubCell"/>
</dbReference>
<dbReference type="Proteomes" id="UP000183995">
    <property type="component" value="Unassembled WGS sequence"/>
</dbReference>
<reference evidence="7 8" key="1">
    <citation type="submission" date="2016-11" db="EMBL/GenBank/DDBJ databases">
        <authorList>
            <person name="Jaros S."/>
            <person name="Januszkiewicz K."/>
            <person name="Wedrychowicz H."/>
        </authorList>
    </citation>
    <scope>NUCLEOTIDE SEQUENCE [LARGE SCALE GENOMIC DNA]</scope>
    <source>
        <strain evidence="7 8">DSM 10068</strain>
    </source>
</reference>
<evidence type="ECO:0000256" key="6">
    <source>
        <dbReference type="SAM" id="Phobius"/>
    </source>
</evidence>
<comment type="subcellular location">
    <subcellularLocation>
        <location evidence="1">Membrane</location>
        <topology evidence="1">Multi-pass membrane protein</topology>
    </subcellularLocation>
</comment>
<gene>
    <name evidence="7" type="ORF">SAMN02745823_01148</name>
</gene>
<dbReference type="PANTHER" id="PTHR11101">
    <property type="entry name" value="PHOSPHATE TRANSPORTER"/>
    <property type="match status" value="1"/>
</dbReference>
<feature type="transmembrane region" description="Helical" evidence="6">
    <location>
        <begin position="104"/>
        <end position="122"/>
    </location>
</feature>
<dbReference type="STRING" id="1123282.SAMN02745823_01148"/>
<keyword evidence="2" id="KW-0813">Transport</keyword>
<evidence type="ECO:0000256" key="5">
    <source>
        <dbReference type="ARBA" id="ARBA00023136"/>
    </source>
</evidence>
<evidence type="ECO:0000313" key="7">
    <source>
        <dbReference type="EMBL" id="SHH84336.1"/>
    </source>
</evidence>
<keyword evidence="3 6" id="KW-0812">Transmembrane</keyword>
<dbReference type="OrthoDB" id="9779554at2"/>
<name>A0A1M5WA28_9FIRM</name>
<evidence type="ECO:0000256" key="1">
    <source>
        <dbReference type="ARBA" id="ARBA00004141"/>
    </source>
</evidence>
<dbReference type="Pfam" id="PF01384">
    <property type="entry name" value="PHO4"/>
    <property type="match status" value="1"/>
</dbReference>
<feature type="transmembrane region" description="Helical" evidence="6">
    <location>
        <begin position="167"/>
        <end position="185"/>
    </location>
</feature>
<accession>A0A1M5WA28</accession>
<feature type="transmembrane region" description="Helical" evidence="6">
    <location>
        <begin position="308"/>
        <end position="331"/>
    </location>
</feature>
<organism evidence="7 8">
    <name type="scientific">Sporobacter termitidis DSM 10068</name>
    <dbReference type="NCBI Taxonomy" id="1123282"/>
    <lineage>
        <taxon>Bacteria</taxon>
        <taxon>Bacillati</taxon>
        <taxon>Bacillota</taxon>
        <taxon>Clostridia</taxon>
        <taxon>Eubacteriales</taxon>
        <taxon>Oscillospiraceae</taxon>
        <taxon>Sporobacter</taxon>
    </lineage>
</organism>